<organism evidence="1">
    <name type="scientific">Faucicola osloensis</name>
    <name type="common">Moraxella osloensis</name>
    <dbReference type="NCBI Taxonomy" id="34062"/>
    <lineage>
        <taxon>Bacteria</taxon>
        <taxon>Pseudomonadati</taxon>
        <taxon>Pseudomonadota</taxon>
        <taxon>Gammaproteobacteria</taxon>
        <taxon>Moraxellales</taxon>
        <taxon>Moraxellaceae</taxon>
        <taxon>Faucicola</taxon>
    </lineage>
</organism>
<protein>
    <submittedName>
        <fullName evidence="1">Uncharacterized protein</fullName>
    </submittedName>
</protein>
<proteinExistence type="predicted"/>
<comment type="caution">
    <text evidence="1">The sequence shown here is derived from an EMBL/GenBank/DDBJ whole genome shotgun (WGS) entry which is preliminary data.</text>
</comment>
<reference evidence="1" key="1">
    <citation type="submission" date="2019-04" db="EMBL/GenBank/DDBJ databases">
        <title>Moraxella osloensis CCUG 73412, isolated from corneal scrapings as causative agent of keratitis.</title>
        <authorList>
            <person name="Connolly G."/>
            <person name="Jaen-Luchoro D."/>
            <person name="Pinyeiro-Iglesias B."/>
            <person name="Curry A."/>
            <person name="Knowles S."/>
            <person name="Moore E.R.B."/>
        </authorList>
    </citation>
    <scope>NUCLEOTIDE SEQUENCE</scope>
    <source>
        <strain evidence="1">CCUG 73412</strain>
    </source>
</reference>
<sequence>MNTQSKESRDQLIRQRKLQALERQLRELQERRYGKYPDPSYQQTEIALSERFMSIVPKKTKPLSS</sequence>
<accession>A0AAW6TCF1</accession>
<evidence type="ECO:0000313" key="1">
    <source>
        <dbReference type="EMBL" id="MDI4510317.1"/>
    </source>
</evidence>
<dbReference type="EMBL" id="SSCJ01000007">
    <property type="protein sequence ID" value="MDI4510317.1"/>
    <property type="molecule type" value="Genomic_DNA"/>
</dbReference>
<name>A0AAW6TCF1_FAUOS</name>
<gene>
    <name evidence="1" type="ORF">E6P75_08875</name>
</gene>
<dbReference type="AlphaFoldDB" id="A0AAW6TCF1"/>